<organism evidence="1">
    <name type="scientific">Manihot esculenta</name>
    <name type="common">Cassava</name>
    <name type="synonym">Jatropha manihot</name>
    <dbReference type="NCBI Taxonomy" id="3983"/>
    <lineage>
        <taxon>Eukaryota</taxon>
        <taxon>Viridiplantae</taxon>
        <taxon>Streptophyta</taxon>
        <taxon>Embryophyta</taxon>
        <taxon>Tracheophyta</taxon>
        <taxon>Spermatophyta</taxon>
        <taxon>Magnoliopsida</taxon>
        <taxon>eudicotyledons</taxon>
        <taxon>Gunneridae</taxon>
        <taxon>Pentapetalae</taxon>
        <taxon>rosids</taxon>
        <taxon>fabids</taxon>
        <taxon>Malpighiales</taxon>
        <taxon>Euphorbiaceae</taxon>
        <taxon>Crotonoideae</taxon>
        <taxon>Manihoteae</taxon>
        <taxon>Manihot</taxon>
    </lineage>
</organism>
<reference evidence="1" key="1">
    <citation type="submission" date="2016-02" db="EMBL/GenBank/DDBJ databases">
        <title>WGS assembly of Manihot esculenta.</title>
        <authorList>
            <person name="Bredeson J.V."/>
            <person name="Prochnik S.E."/>
            <person name="Lyons J.B."/>
            <person name="Schmutz J."/>
            <person name="Grimwood J."/>
            <person name="Vrebalov J."/>
            <person name="Bart R.S."/>
            <person name="Amuge T."/>
            <person name="Ferguson M.E."/>
            <person name="Green R."/>
            <person name="Putnam N."/>
            <person name="Stites J."/>
            <person name="Rounsley S."/>
            <person name="Rokhsar D.S."/>
        </authorList>
    </citation>
    <scope>NUCLEOTIDE SEQUENCE [LARGE SCALE GENOMIC DNA]</scope>
    <source>
        <tissue evidence="1">Leaf</tissue>
    </source>
</reference>
<proteinExistence type="predicted"/>
<dbReference type="AlphaFoldDB" id="A0A2C9WNV3"/>
<protein>
    <submittedName>
        <fullName evidence="1">Uncharacterized protein</fullName>
    </submittedName>
</protein>
<name>A0A2C9WNV3_MANES</name>
<gene>
    <name evidence="1" type="ORF">MANES_01G231000</name>
</gene>
<dbReference type="EMBL" id="CM004387">
    <property type="protein sequence ID" value="OAY61963.1"/>
    <property type="molecule type" value="Genomic_DNA"/>
</dbReference>
<sequence length="40" mass="4682">MNALLKNAFCQLFKIIRWKQVHSYVYVIHAYAVLGLSENV</sequence>
<accession>A0A2C9WNV3</accession>
<evidence type="ECO:0000313" key="1">
    <source>
        <dbReference type="EMBL" id="OAY61963.1"/>
    </source>
</evidence>